<proteinExistence type="predicted"/>
<evidence type="ECO:0000256" key="4">
    <source>
        <dbReference type="ARBA" id="ARBA00023136"/>
    </source>
</evidence>
<dbReference type="Pfam" id="PF07690">
    <property type="entry name" value="MFS_1"/>
    <property type="match status" value="1"/>
</dbReference>
<evidence type="ECO:0000259" key="6">
    <source>
        <dbReference type="PROSITE" id="PS50850"/>
    </source>
</evidence>
<feature type="transmembrane region" description="Helical" evidence="5">
    <location>
        <begin position="46"/>
        <end position="66"/>
    </location>
</feature>
<dbReference type="AlphaFoldDB" id="A0A1E3BU50"/>
<keyword evidence="3 5" id="KW-1133">Transmembrane helix</keyword>
<dbReference type="Proteomes" id="UP000094569">
    <property type="component" value="Unassembled WGS sequence"/>
</dbReference>
<feature type="transmembrane region" description="Helical" evidence="5">
    <location>
        <begin position="308"/>
        <end position="328"/>
    </location>
</feature>
<feature type="transmembrane region" description="Helical" evidence="5">
    <location>
        <begin position="411"/>
        <end position="433"/>
    </location>
</feature>
<dbReference type="GO" id="GO:0022857">
    <property type="term" value="F:transmembrane transporter activity"/>
    <property type="evidence" value="ECO:0007669"/>
    <property type="project" value="InterPro"/>
</dbReference>
<dbReference type="InterPro" id="IPR011701">
    <property type="entry name" value="MFS"/>
</dbReference>
<evidence type="ECO:0000313" key="8">
    <source>
        <dbReference type="Proteomes" id="UP000094569"/>
    </source>
</evidence>
<accession>A0A1E3BU50</accession>
<evidence type="ECO:0000256" key="2">
    <source>
        <dbReference type="ARBA" id="ARBA00022692"/>
    </source>
</evidence>
<dbReference type="STRING" id="573508.A0A1E3BU50"/>
<gene>
    <name evidence="7" type="ORF">SI65_01466</name>
</gene>
<evidence type="ECO:0000256" key="5">
    <source>
        <dbReference type="SAM" id="Phobius"/>
    </source>
</evidence>
<feature type="transmembrane region" description="Helical" evidence="5">
    <location>
        <begin position="118"/>
        <end position="139"/>
    </location>
</feature>
<protein>
    <recommendedName>
        <fullName evidence="6">Major facilitator superfamily (MFS) profile domain-containing protein</fullName>
    </recommendedName>
</protein>
<dbReference type="OrthoDB" id="5403280at2759"/>
<name>A0A1E3BU50_ASPCR</name>
<feature type="transmembrane region" description="Helical" evidence="5">
    <location>
        <begin position="205"/>
        <end position="225"/>
    </location>
</feature>
<keyword evidence="2 5" id="KW-0812">Transmembrane</keyword>
<reference evidence="7 8" key="1">
    <citation type="journal article" date="2016" name="BMC Genomics">
        <title>Comparative genomic and transcriptomic analyses of the Fuzhuan brick tea-fermentation fungus Aspergillus cristatus.</title>
        <authorList>
            <person name="Ge Y."/>
            <person name="Wang Y."/>
            <person name="Liu Y."/>
            <person name="Tan Y."/>
            <person name="Ren X."/>
            <person name="Zhang X."/>
            <person name="Hyde K.D."/>
            <person name="Liu Y."/>
            <person name="Liu Z."/>
        </authorList>
    </citation>
    <scope>NUCLEOTIDE SEQUENCE [LARGE SCALE GENOMIC DNA]</scope>
    <source>
        <strain evidence="7 8">GZAAS20.1005</strain>
    </source>
</reference>
<evidence type="ECO:0000256" key="1">
    <source>
        <dbReference type="ARBA" id="ARBA00004141"/>
    </source>
</evidence>
<dbReference type="EMBL" id="JXNT01000001">
    <property type="protein sequence ID" value="ODM23876.1"/>
    <property type="molecule type" value="Genomic_DNA"/>
</dbReference>
<feature type="transmembrane region" description="Helical" evidence="5">
    <location>
        <begin position="349"/>
        <end position="371"/>
    </location>
</feature>
<dbReference type="VEuPathDB" id="FungiDB:SI65_01466"/>
<dbReference type="GO" id="GO:0005886">
    <property type="term" value="C:plasma membrane"/>
    <property type="evidence" value="ECO:0007669"/>
    <property type="project" value="TreeGrafter"/>
</dbReference>
<evidence type="ECO:0000256" key="3">
    <source>
        <dbReference type="ARBA" id="ARBA00022989"/>
    </source>
</evidence>
<dbReference type="Gene3D" id="1.20.1250.20">
    <property type="entry name" value="MFS general substrate transporter like domains"/>
    <property type="match status" value="1"/>
</dbReference>
<dbReference type="InterPro" id="IPR036259">
    <property type="entry name" value="MFS_trans_sf"/>
</dbReference>
<feature type="domain" description="Major facilitator superfamily (MFS) profile" evidence="6">
    <location>
        <begin position="48"/>
        <end position="474"/>
    </location>
</feature>
<organism evidence="7 8">
    <name type="scientific">Aspergillus cristatus</name>
    <name type="common">Chinese Fuzhuan brick tea-fermentation fungus</name>
    <name type="synonym">Eurotium cristatum</name>
    <dbReference type="NCBI Taxonomy" id="573508"/>
    <lineage>
        <taxon>Eukaryota</taxon>
        <taxon>Fungi</taxon>
        <taxon>Dikarya</taxon>
        <taxon>Ascomycota</taxon>
        <taxon>Pezizomycotina</taxon>
        <taxon>Eurotiomycetes</taxon>
        <taxon>Eurotiomycetidae</taxon>
        <taxon>Eurotiales</taxon>
        <taxon>Aspergillaceae</taxon>
        <taxon>Aspergillus</taxon>
        <taxon>Aspergillus subgen. Aspergillus</taxon>
    </lineage>
</organism>
<feature type="transmembrane region" description="Helical" evidence="5">
    <location>
        <begin position="377"/>
        <end position="404"/>
    </location>
</feature>
<dbReference type="InterPro" id="IPR020846">
    <property type="entry name" value="MFS_dom"/>
</dbReference>
<dbReference type="PANTHER" id="PTHR23502">
    <property type="entry name" value="MAJOR FACILITATOR SUPERFAMILY"/>
    <property type="match status" value="1"/>
</dbReference>
<sequence length="484" mass="52646">MTAEWYSSSSQPPDLKGQEVNTASEVELSYDADPRNPYSWPLWKKWMTMAVAYWVAILVGINATSFTTVTDALSEEFNISNGFFEYSFFAVTSWNAAAAIVPLATLPMMETFGFRIGYLSAYVLFVIFIIPQCVAPNFATLVVCRTFAGAFGGTIQNAADGIAANIFFTVQERILPLTLYAFTLMFGVTIGPVFGALLKPLDWRWVFWLQLIINGATIPVLYYGLKETRGSVILSKLNKTEKVADKTAALEELKETVSRAAMLLITEPTVTSFTTWSAFSFGLVFISTQSVPVVYSAVYDWPTYSGGLVQTALALGEAIGIVAFLYQNRIYVRSAAHNLEKPGVPVPESILHLSIPSTVFGLAGGLFMYGWTTVNGAHWIVPTIGLVLIGFGIMCIVIAAAVYVTDSYSGYAASAIAAVAFGENTFAAFLPLAAKPMYLRLGFQWASSLLAFIALALALAPTILLWKGAVIRSKSKAIQKMSLN</sequence>
<comment type="subcellular location">
    <subcellularLocation>
        <location evidence="1">Membrane</location>
        <topology evidence="1">Multi-pass membrane protein</topology>
    </subcellularLocation>
</comment>
<feature type="transmembrane region" description="Helical" evidence="5">
    <location>
        <begin position="177"/>
        <end position="198"/>
    </location>
</feature>
<comment type="caution">
    <text evidence="7">The sequence shown here is derived from an EMBL/GenBank/DDBJ whole genome shotgun (WGS) entry which is preliminary data.</text>
</comment>
<feature type="transmembrane region" description="Helical" evidence="5">
    <location>
        <begin position="445"/>
        <end position="466"/>
    </location>
</feature>
<evidence type="ECO:0000313" key="7">
    <source>
        <dbReference type="EMBL" id="ODM23876.1"/>
    </source>
</evidence>
<dbReference type="SUPFAM" id="SSF103473">
    <property type="entry name" value="MFS general substrate transporter"/>
    <property type="match status" value="1"/>
</dbReference>
<dbReference type="PROSITE" id="PS50850">
    <property type="entry name" value="MFS"/>
    <property type="match status" value="1"/>
</dbReference>
<dbReference type="PANTHER" id="PTHR23502:SF52">
    <property type="entry name" value="MULTIDRUG TRANSPORTER, PUTATIVE (AFU_ORTHOLOGUE AFUA_2G17730)-RELATED"/>
    <property type="match status" value="1"/>
</dbReference>
<keyword evidence="4 5" id="KW-0472">Membrane</keyword>
<feature type="transmembrane region" description="Helical" evidence="5">
    <location>
        <begin position="86"/>
        <end position="106"/>
    </location>
</feature>
<keyword evidence="8" id="KW-1185">Reference proteome</keyword>